<accession>A0A392Q0J8</accession>
<keyword evidence="3" id="KW-1185">Reference proteome</keyword>
<keyword evidence="1" id="KW-0812">Transmembrane</keyword>
<evidence type="ECO:0000313" key="3">
    <source>
        <dbReference type="Proteomes" id="UP000265520"/>
    </source>
</evidence>
<organism evidence="2 3">
    <name type="scientific">Trifolium medium</name>
    <dbReference type="NCBI Taxonomy" id="97028"/>
    <lineage>
        <taxon>Eukaryota</taxon>
        <taxon>Viridiplantae</taxon>
        <taxon>Streptophyta</taxon>
        <taxon>Embryophyta</taxon>
        <taxon>Tracheophyta</taxon>
        <taxon>Spermatophyta</taxon>
        <taxon>Magnoliopsida</taxon>
        <taxon>eudicotyledons</taxon>
        <taxon>Gunneridae</taxon>
        <taxon>Pentapetalae</taxon>
        <taxon>rosids</taxon>
        <taxon>fabids</taxon>
        <taxon>Fabales</taxon>
        <taxon>Fabaceae</taxon>
        <taxon>Papilionoideae</taxon>
        <taxon>50 kb inversion clade</taxon>
        <taxon>NPAAA clade</taxon>
        <taxon>Hologalegina</taxon>
        <taxon>IRL clade</taxon>
        <taxon>Trifolieae</taxon>
        <taxon>Trifolium</taxon>
    </lineage>
</organism>
<evidence type="ECO:0000313" key="2">
    <source>
        <dbReference type="EMBL" id="MCI17497.1"/>
    </source>
</evidence>
<proteinExistence type="predicted"/>
<name>A0A392Q0J8_9FABA</name>
<reference evidence="2 3" key="1">
    <citation type="journal article" date="2018" name="Front. Plant Sci.">
        <title>Red Clover (Trifolium pratense) and Zigzag Clover (T. medium) - A Picture of Genomic Similarities and Differences.</title>
        <authorList>
            <person name="Dluhosova J."/>
            <person name="Istvanek J."/>
            <person name="Nedelnik J."/>
            <person name="Repkova J."/>
        </authorList>
    </citation>
    <scope>NUCLEOTIDE SEQUENCE [LARGE SCALE GENOMIC DNA]</scope>
    <source>
        <strain evidence="3">cv. 10/8</strain>
        <tissue evidence="2">Leaf</tissue>
    </source>
</reference>
<evidence type="ECO:0000256" key="1">
    <source>
        <dbReference type="SAM" id="Phobius"/>
    </source>
</evidence>
<dbReference type="EMBL" id="LXQA010105694">
    <property type="protein sequence ID" value="MCI17497.1"/>
    <property type="molecule type" value="Genomic_DNA"/>
</dbReference>
<feature type="transmembrane region" description="Helical" evidence="1">
    <location>
        <begin position="12"/>
        <end position="31"/>
    </location>
</feature>
<comment type="caution">
    <text evidence="2">The sequence shown here is derived from an EMBL/GenBank/DDBJ whole genome shotgun (WGS) entry which is preliminary data.</text>
</comment>
<protein>
    <submittedName>
        <fullName evidence="2">Uncharacterized protein</fullName>
    </submittedName>
</protein>
<feature type="non-terminal residue" evidence="2">
    <location>
        <position position="76"/>
    </location>
</feature>
<keyword evidence="1" id="KW-0472">Membrane</keyword>
<dbReference type="AlphaFoldDB" id="A0A392Q0J8"/>
<sequence length="76" mass="9040">MKPWWQEFIKLGTFLVPLYLMLKLVIILAIWKSHDVLVNGCRWKIGDGSKIKIMPEPWLRTYVERITQGCNLLKLR</sequence>
<dbReference type="Proteomes" id="UP000265520">
    <property type="component" value="Unassembled WGS sequence"/>
</dbReference>
<keyword evidence="1" id="KW-1133">Transmembrane helix</keyword>